<keyword evidence="11" id="KW-0010">Activator</keyword>
<keyword evidence="8" id="KW-0677">Repeat</keyword>
<keyword evidence="13" id="KW-0539">Nucleus</keyword>
<evidence type="ECO:0000256" key="4">
    <source>
        <dbReference type="ARBA" id="ARBA00022454"/>
    </source>
</evidence>
<gene>
    <name evidence="19" type="ORF">QTP70_017126</name>
</gene>
<dbReference type="GO" id="GO:0005634">
    <property type="term" value="C:nucleus"/>
    <property type="evidence" value="ECO:0007669"/>
    <property type="project" value="UniProtKB-SubCell"/>
</dbReference>
<evidence type="ECO:0000256" key="15">
    <source>
        <dbReference type="ARBA" id="ARBA00030095"/>
    </source>
</evidence>
<evidence type="ECO:0000256" key="17">
    <source>
        <dbReference type="ARBA" id="ARBA00048660"/>
    </source>
</evidence>
<dbReference type="SUPFAM" id="SSF82199">
    <property type="entry name" value="SET domain"/>
    <property type="match status" value="1"/>
</dbReference>
<dbReference type="InterPro" id="IPR001214">
    <property type="entry name" value="SET_dom"/>
</dbReference>
<evidence type="ECO:0000256" key="14">
    <source>
        <dbReference type="ARBA" id="ARBA00023620"/>
    </source>
</evidence>
<keyword evidence="20" id="KW-1185">Reference proteome</keyword>
<evidence type="ECO:0000256" key="11">
    <source>
        <dbReference type="ARBA" id="ARBA00023159"/>
    </source>
</evidence>
<sequence length="409" mass="45489">MDSDDDNVEEVVEGGKKDAGEGTAVYSCYNSTGPLDDDELPHGFCTVTYSSSDRFEGHFVHGEKNGKGKFFFFDGSTLEGFYVDDALQGQGVYTYEDGGVLHGTYIDGELNGPAQEFDPEGRLIFKGQYRDNIRCGICWIYYQDRGCVVGEVNEDGEMTGKAVAYVYPDGHTALYGSFVDGELIEARLATLMDQENGRPHFTIQPNSPVYSYDKSTSSCIAAHKTLPDPYESQRVYVGQSLISRAGEGLFAKIDADADTIMAFYNGVRITHSEVDARDWSVNGNTISLDEETVIDVPEPFNHTENYCASLGHKANHSFTPNCKYDPGWAQPQDILDKFMLPTLWEQFGDGPFLFQHDWAPVHKARFVHPRFGLIKCIRTIRAVQKDEELTVAYGYDHEPSGKSGPEAPD</sequence>
<keyword evidence="9" id="KW-0156">Chromatin regulator</keyword>
<evidence type="ECO:0000256" key="7">
    <source>
        <dbReference type="ARBA" id="ARBA00022691"/>
    </source>
</evidence>
<dbReference type="PROSITE" id="PS50280">
    <property type="entry name" value="SET"/>
    <property type="match status" value="1"/>
</dbReference>
<dbReference type="SUPFAM" id="SSF82185">
    <property type="entry name" value="Histone H3 K4-specific methyltransferase SET7/9 N-terminal domain"/>
    <property type="match status" value="1"/>
</dbReference>
<evidence type="ECO:0000313" key="19">
    <source>
        <dbReference type="EMBL" id="KAK3535592.1"/>
    </source>
</evidence>
<keyword evidence="6" id="KW-0808">Transferase</keyword>
<evidence type="ECO:0000256" key="12">
    <source>
        <dbReference type="ARBA" id="ARBA00023163"/>
    </source>
</evidence>
<dbReference type="GO" id="GO:0032259">
    <property type="term" value="P:methylation"/>
    <property type="evidence" value="ECO:0007669"/>
    <property type="project" value="UniProtKB-KW"/>
</dbReference>
<evidence type="ECO:0000256" key="2">
    <source>
        <dbReference type="ARBA" id="ARBA00004286"/>
    </source>
</evidence>
<keyword evidence="5" id="KW-0489">Methyltransferase</keyword>
<dbReference type="Proteomes" id="UP001274896">
    <property type="component" value="Unassembled WGS sequence"/>
</dbReference>
<dbReference type="Pfam" id="PF00856">
    <property type="entry name" value="SET"/>
    <property type="match status" value="1"/>
</dbReference>
<evidence type="ECO:0000256" key="8">
    <source>
        <dbReference type="ARBA" id="ARBA00022737"/>
    </source>
</evidence>
<evidence type="ECO:0000259" key="18">
    <source>
        <dbReference type="PROSITE" id="PS50280"/>
    </source>
</evidence>
<dbReference type="PROSITE" id="PS51577">
    <property type="entry name" value="SAM_MT43_SET7"/>
    <property type="match status" value="1"/>
</dbReference>
<comment type="caution">
    <text evidence="19">The sequence shown here is derived from an EMBL/GenBank/DDBJ whole genome shotgun (WGS) entry which is preliminary data.</text>
</comment>
<keyword evidence="10" id="KW-0805">Transcription regulation</keyword>
<dbReference type="EC" id="2.1.1.364" evidence="14"/>
<feature type="domain" description="SET" evidence="18">
    <location>
        <begin position="233"/>
        <end position="394"/>
    </location>
</feature>
<dbReference type="Pfam" id="PF02493">
    <property type="entry name" value="MORN"/>
    <property type="match status" value="2"/>
</dbReference>
<name>A0AAE0V406_9TELE</name>
<accession>A0AAE0V406</accession>
<reference evidence="19" key="1">
    <citation type="submission" date="2023-06" db="EMBL/GenBank/DDBJ databases">
        <title>Male Hemibagrus guttatus genome.</title>
        <authorList>
            <person name="Bian C."/>
        </authorList>
    </citation>
    <scope>NUCLEOTIDE SEQUENCE</scope>
    <source>
        <strain evidence="19">Male_cb2023</strain>
        <tissue evidence="19">Muscle</tissue>
    </source>
</reference>
<dbReference type="FunFam" id="2.20.110.10:FF:000005">
    <property type="entry name" value="Histone-lysine N-methyltransferase SETD7"/>
    <property type="match status" value="1"/>
</dbReference>
<dbReference type="CDD" id="cd10530">
    <property type="entry name" value="SET_SETD7"/>
    <property type="match status" value="1"/>
</dbReference>
<comment type="catalytic activity">
    <reaction evidence="17">
        <text>L-lysyl(4)-[histone H3] + S-adenosyl-L-methionine = N(6)-methyl-L-lysyl(4)-[histone H3] + S-adenosyl-L-homocysteine + H(+)</text>
        <dbReference type="Rhea" id="RHEA:60264"/>
        <dbReference type="Rhea" id="RHEA-COMP:15543"/>
        <dbReference type="Rhea" id="RHEA-COMP:15547"/>
        <dbReference type="ChEBI" id="CHEBI:15378"/>
        <dbReference type="ChEBI" id="CHEBI:29969"/>
        <dbReference type="ChEBI" id="CHEBI:57856"/>
        <dbReference type="ChEBI" id="CHEBI:59789"/>
        <dbReference type="ChEBI" id="CHEBI:61929"/>
        <dbReference type="EC" id="2.1.1.364"/>
    </reaction>
</comment>
<dbReference type="GO" id="GO:0140945">
    <property type="term" value="F:histone H3K4 monomethyltransferase activity"/>
    <property type="evidence" value="ECO:0007669"/>
    <property type="project" value="UniProtKB-EC"/>
</dbReference>
<dbReference type="PANTHER" id="PTHR46820:SF1">
    <property type="entry name" value="HISTONE-LYSINE N-METHYLTRANSFERASE SETD7"/>
    <property type="match status" value="1"/>
</dbReference>
<protein>
    <recommendedName>
        <fullName evidence="3">Histone-lysine N-methyltransferase SETD7</fullName>
        <ecNumber evidence="14">2.1.1.364</ecNumber>
    </recommendedName>
    <alternativeName>
        <fullName evidence="15">SET domain-containing protein 7</fullName>
    </alternativeName>
</protein>
<dbReference type="EMBL" id="JAUCMX010000009">
    <property type="protein sequence ID" value="KAK3535592.1"/>
    <property type="molecule type" value="Genomic_DNA"/>
</dbReference>
<evidence type="ECO:0000256" key="5">
    <source>
        <dbReference type="ARBA" id="ARBA00022603"/>
    </source>
</evidence>
<comment type="catalytic activity">
    <reaction evidence="16">
        <text>L-lysyl-[protein] + S-adenosyl-L-methionine = N(6)-methyl-L-lysyl-[protein] + S-adenosyl-L-homocysteine + H(+)</text>
        <dbReference type="Rhea" id="RHEA:51736"/>
        <dbReference type="Rhea" id="RHEA-COMP:9752"/>
        <dbReference type="Rhea" id="RHEA-COMP:13053"/>
        <dbReference type="ChEBI" id="CHEBI:15378"/>
        <dbReference type="ChEBI" id="CHEBI:29969"/>
        <dbReference type="ChEBI" id="CHEBI:57856"/>
        <dbReference type="ChEBI" id="CHEBI:59789"/>
        <dbReference type="ChEBI" id="CHEBI:61929"/>
    </reaction>
    <physiologicalReaction direction="left-to-right" evidence="16">
        <dbReference type="Rhea" id="RHEA:51737"/>
    </physiologicalReaction>
</comment>
<keyword evidence="7" id="KW-0949">S-adenosyl-L-methionine</keyword>
<dbReference type="InterPro" id="IPR017155">
    <property type="entry name" value="Hist-Lys_N-MeTrfase_SETD7"/>
</dbReference>
<dbReference type="GO" id="GO:0006355">
    <property type="term" value="P:regulation of DNA-templated transcription"/>
    <property type="evidence" value="ECO:0007669"/>
    <property type="project" value="InterPro"/>
</dbReference>
<evidence type="ECO:0000256" key="13">
    <source>
        <dbReference type="ARBA" id="ARBA00023242"/>
    </source>
</evidence>
<dbReference type="GO" id="GO:0005694">
    <property type="term" value="C:chromosome"/>
    <property type="evidence" value="ECO:0007669"/>
    <property type="project" value="UniProtKB-SubCell"/>
</dbReference>
<dbReference type="InterPro" id="IPR054533">
    <property type="entry name" value="SETD7_N"/>
</dbReference>
<dbReference type="PANTHER" id="PTHR46820">
    <property type="entry name" value="HISTONE-LYSINE N-METHYLTRANSFERASE SETD7"/>
    <property type="match status" value="1"/>
</dbReference>
<comment type="subcellular location">
    <subcellularLocation>
        <location evidence="2">Chromosome</location>
    </subcellularLocation>
    <subcellularLocation>
        <location evidence="1">Nucleus</location>
    </subcellularLocation>
</comment>
<evidence type="ECO:0000256" key="9">
    <source>
        <dbReference type="ARBA" id="ARBA00022853"/>
    </source>
</evidence>
<dbReference type="AlphaFoldDB" id="A0AAE0V406"/>
<dbReference type="GO" id="GO:0003682">
    <property type="term" value="F:chromatin binding"/>
    <property type="evidence" value="ECO:0007669"/>
    <property type="project" value="TreeGrafter"/>
</dbReference>
<dbReference type="Gene3D" id="2.170.270.10">
    <property type="entry name" value="SET domain"/>
    <property type="match status" value="2"/>
</dbReference>
<evidence type="ECO:0000256" key="16">
    <source>
        <dbReference type="ARBA" id="ARBA00047738"/>
    </source>
</evidence>
<evidence type="ECO:0000313" key="20">
    <source>
        <dbReference type="Proteomes" id="UP001274896"/>
    </source>
</evidence>
<dbReference type="InterPro" id="IPR003409">
    <property type="entry name" value="MORN"/>
</dbReference>
<dbReference type="Gene3D" id="2.20.110.10">
    <property type="entry name" value="Histone H3 K4-specific methyltransferase SET7/9 N-terminal domain"/>
    <property type="match status" value="3"/>
</dbReference>
<proteinExistence type="predicted"/>
<keyword evidence="4" id="KW-0158">Chromosome</keyword>
<dbReference type="GO" id="GO:0070828">
    <property type="term" value="P:heterochromatin organization"/>
    <property type="evidence" value="ECO:0007669"/>
    <property type="project" value="TreeGrafter"/>
</dbReference>
<evidence type="ECO:0000256" key="6">
    <source>
        <dbReference type="ARBA" id="ARBA00022679"/>
    </source>
</evidence>
<dbReference type="InterPro" id="IPR046341">
    <property type="entry name" value="SET_dom_sf"/>
</dbReference>
<evidence type="ECO:0000256" key="1">
    <source>
        <dbReference type="ARBA" id="ARBA00004123"/>
    </source>
</evidence>
<keyword evidence="12" id="KW-0804">Transcription</keyword>
<dbReference type="FunFam" id="2.20.110.10:FF:000004">
    <property type="entry name" value="Histone-lysine N-methyltransferase SETD7"/>
    <property type="match status" value="1"/>
</dbReference>
<dbReference type="InterPro" id="IPR044436">
    <property type="entry name" value="SETD7_SET"/>
</dbReference>
<evidence type="ECO:0000256" key="3">
    <source>
        <dbReference type="ARBA" id="ARBA00020512"/>
    </source>
</evidence>
<dbReference type="Pfam" id="PF22648">
    <property type="entry name" value="SET7_N"/>
    <property type="match status" value="1"/>
</dbReference>
<organism evidence="19 20">
    <name type="scientific">Hemibagrus guttatus</name>
    <dbReference type="NCBI Taxonomy" id="175788"/>
    <lineage>
        <taxon>Eukaryota</taxon>
        <taxon>Metazoa</taxon>
        <taxon>Chordata</taxon>
        <taxon>Craniata</taxon>
        <taxon>Vertebrata</taxon>
        <taxon>Euteleostomi</taxon>
        <taxon>Actinopterygii</taxon>
        <taxon>Neopterygii</taxon>
        <taxon>Teleostei</taxon>
        <taxon>Ostariophysi</taxon>
        <taxon>Siluriformes</taxon>
        <taxon>Bagridae</taxon>
        <taxon>Hemibagrus</taxon>
    </lineage>
</organism>
<evidence type="ECO:0000256" key="10">
    <source>
        <dbReference type="ARBA" id="ARBA00023015"/>
    </source>
</evidence>